<dbReference type="EMBL" id="JADOEL010000002">
    <property type="protein sequence ID" value="MBF8176802.1"/>
    <property type="molecule type" value="Genomic_DNA"/>
</dbReference>
<dbReference type="InterPro" id="IPR011662">
    <property type="entry name" value="Secretin/TonB_short_N"/>
</dbReference>
<keyword evidence="6 14" id="KW-0812">Transmembrane</keyword>
<evidence type="ECO:0000256" key="11">
    <source>
        <dbReference type="ARBA" id="ARBA00023136"/>
    </source>
</evidence>
<evidence type="ECO:0000256" key="10">
    <source>
        <dbReference type="ARBA" id="ARBA00023077"/>
    </source>
</evidence>
<accession>A0ABS0EPM4</accession>
<name>A0ABS0EPM4_9BURK</name>
<dbReference type="PROSITE" id="PS01156">
    <property type="entry name" value="TONB_DEPENDENT_REC_2"/>
    <property type="match status" value="1"/>
</dbReference>
<dbReference type="Gene3D" id="2.40.170.20">
    <property type="entry name" value="TonB-dependent receptor, beta-barrel domain"/>
    <property type="match status" value="1"/>
</dbReference>
<dbReference type="PROSITE" id="PS52016">
    <property type="entry name" value="TONB_DEPENDENT_REC_3"/>
    <property type="match status" value="1"/>
</dbReference>
<evidence type="ECO:0000256" key="16">
    <source>
        <dbReference type="RuleBase" id="RU003357"/>
    </source>
</evidence>
<reference evidence="18 19" key="1">
    <citation type="submission" date="2020-11" db="EMBL/GenBank/DDBJ databases">
        <title>WGS of Herminiimonas contaminans strain Marseille-Q4544 isolated from planarians Schmidtea mediterranea.</title>
        <authorList>
            <person name="Kangale L."/>
        </authorList>
    </citation>
    <scope>NUCLEOTIDE SEQUENCE [LARGE SCALE GENOMIC DNA]</scope>
    <source>
        <strain evidence="18 19">Marseille-Q4544</strain>
    </source>
</reference>
<keyword evidence="11 14" id="KW-0472">Membrane</keyword>
<dbReference type="SMART" id="SM00965">
    <property type="entry name" value="STN"/>
    <property type="match status" value="1"/>
</dbReference>
<dbReference type="InterPro" id="IPR036942">
    <property type="entry name" value="Beta-barrel_TonB_sf"/>
</dbReference>
<feature type="short sequence motif" description="TonB C-terminal box" evidence="15">
    <location>
        <begin position="812"/>
        <end position="829"/>
    </location>
</feature>
<evidence type="ECO:0000256" key="7">
    <source>
        <dbReference type="ARBA" id="ARBA00022729"/>
    </source>
</evidence>
<evidence type="ECO:0000256" key="1">
    <source>
        <dbReference type="ARBA" id="ARBA00004571"/>
    </source>
</evidence>
<keyword evidence="3 14" id="KW-0813">Transport</keyword>
<evidence type="ECO:0000256" key="3">
    <source>
        <dbReference type="ARBA" id="ARBA00022448"/>
    </source>
</evidence>
<feature type="domain" description="Secretin/TonB short N-terminal" evidence="17">
    <location>
        <begin position="82"/>
        <end position="133"/>
    </location>
</feature>
<dbReference type="Proteomes" id="UP000657372">
    <property type="component" value="Unassembled WGS sequence"/>
</dbReference>
<keyword evidence="9" id="KW-0406">Ion transport</keyword>
<dbReference type="SUPFAM" id="SSF56935">
    <property type="entry name" value="Porins"/>
    <property type="match status" value="1"/>
</dbReference>
<dbReference type="InterPro" id="IPR037066">
    <property type="entry name" value="Plug_dom_sf"/>
</dbReference>
<dbReference type="CDD" id="cd01347">
    <property type="entry name" value="ligand_gated_channel"/>
    <property type="match status" value="1"/>
</dbReference>
<dbReference type="PANTHER" id="PTHR32552:SF74">
    <property type="entry name" value="HYDROXAMATE SIDEROPHORE RECEPTOR FHUE"/>
    <property type="match status" value="1"/>
</dbReference>
<keyword evidence="4 14" id="KW-1134">Transmembrane beta strand</keyword>
<dbReference type="Pfam" id="PF07715">
    <property type="entry name" value="Plug"/>
    <property type="match status" value="1"/>
</dbReference>
<dbReference type="PANTHER" id="PTHR32552">
    <property type="entry name" value="FERRICHROME IRON RECEPTOR-RELATED"/>
    <property type="match status" value="1"/>
</dbReference>
<keyword evidence="8" id="KW-0408">Iron</keyword>
<dbReference type="InterPro" id="IPR012910">
    <property type="entry name" value="Plug_dom"/>
</dbReference>
<evidence type="ECO:0000256" key="6">
    <source>
        <dbReference type="ARBA" id="ARBA00022692"/>
    </source>
</evidence>
<evidence type="ECO:0000256" key="9">
    <source>
        <dbReference type="ARBA" id="ARBA00023065"/>
    </source>
</evidence>
<gene>
    <name evidence="18" type="ORF">IXC47_03790</name>
</gene>
<evidence type="ECO:0000256" key="5">
    <source>
        <dbReference type="ARBA" id="ARBA00022496"/>
    </source>
</evidence>
<dbReference type="Gene3D" id="2.170.130.10">
    <property type="entry name" value="TonB-dependent receptor, plug domain"/>
    <property type="match status" value="1"/>
</dbReference>
<evidence type="ECO:0000259" key="17">
    <source>
        <dbReference type="SMART" id="SM00965"/>
    </source>
</evidence>
<dbReference type="NCBIfam" id="TIGR01783">
    <property type="entry name" value="TonB-siderophor"/>
    <property type="match status" value="1"/>
</dbReference>
<dbReference type="InterPro" id="IPR010917">
    <property type="entry name" value="TonB_rcpt_CS"/>
</dbReference>
<sequence>MPLYHQSDAGLHRPAPLTLTPIAHAARIALCGVLLLGGSTLIPAMAQSTADATAQSDQVRSYNIPAGSLDQVLGSFGRAAGVMIAIDPALTSGLRSDGLQGKQSVASGLSILLTPHKLEAIPGANGGYKVRRQTVSDTTLPTVSVIAPTLDANSEGSRSYAARATTVGKSTRTLRETPQPVTVLTRQLIEDRGLLDLTDVLQNTPGVTVDYTDSERVTYFSRGFQIDALQIDGLTMNQSGSIFVQPDTAVLDRVEVLRGASGMIRGSGNPSATVNMVRKRPTHEFQASAALTLGSWDRRRLEADISGPLNEAGTLRGRIVAVDDSKDFFQKARHEDRKVFYGVLEADLGPRTTLTASLQHTDLNATGAWGNLPGNFDGTPLNLPRDMYLGAAWNTWNRYNQQALTELVHRFDNDWTFKASAAYTRLRMKDNGFKQSYFTRASTTNPYLFDVTTSMYTGDASDQLVLATSANGPFTLFGRKHELVVGAESLRNKAVATNGVGNQNKLAGVDIRNWDPYTSYPETFPTITGTGAPSTTSQQGIYGTARLSLTDPLTLIIGARVSWWDYKAPHTPASNYEVNKEITPYAALTYELSKQLSAYASYTEIFTPQDAKDANGNILPPVTGQDYEAGVKGEFFNGRLNASLGIFRINNNGKAVEDSSSYSPCLPYYTTGYCRVAGGKQRSDGWEMELSGELAPGWQMMAGYTNTRTKYLKDTVANTGQPLRSIDPRHQLRVFTSYRIGGETQGWTIGGGAQMQSDSFVRSGAITSRQGGYAVYNAMVGYRFDKTYSIQMNVNNVFDKVYYKKYGPTGISYYYGDPRNVMVTLRANF</sequence>
<keyword evidence="7" id="KW-0732">Signal</keyword>
<keyword evidence="10 16" id="KW-0798">TonB box</keyword>
<comment type="similarity">
    <text evidence="2 14 16">Belongs to the TonB-dependent receptor family.</text>
</comment>
<dbReference type="InterPro" id="IPR000531">
    <property type="entry name" value="Beta-barrel_TonB"/>
</dbReference>
<comment type="subcellular location">
    <subcellularLocation>
        <location evidence="1 14">Cell outer membrane</location>
        <topology evidence="1 14">Multi-pass membrane protein</topology>
    </subcellularLocation>
</comment>
<keyword evidence="13 14" id="KW-0998">Cell outer membrane</keyword>
<organism evidence="18 19">
    <name type="scientific">Herminiimonas contaminans</name>
    <dbReference type="NCBI Taxonomy" id="1111140"/>
    <lineage>
        <taxon>Bacteria</taxon>
        <taxon>Pseudomonadati</taxon>
        <taxon>Pseudomonadota</taxon>
        <taxon>Betaproteobacteria</taxon>
        <taxon>Burkholderiales</taxon>
        <taxon>Oxalobacteraceae</taxon>
        <taxon>Herminiimonas</taxon>
    </lineage>
</organism>
<evidence type="ECO:0000313" key="19">
    <source>
        <dbReference type="Proteomes" id="UP000657372"/>
    </source>
</evidence>
<evidence type="ECO:0000256" key="4">
    <source>
        <dbReference type="ARBA" id="ARBA00022452"/>
    </source>
</evidence>
<dbReference type="InterPro" id="IPR010105">
    <property type="entry name" value="TonB_sidphr_rcpt"/>
</dbReference>
<protein>
    <submittedName>
        <fullName evidence="18">TonB-dependent siderophore receptor</fullName>
    </submittedName>
</protein>
<proteinExistence type="inferred from homology"/>
<evidence type="ECO:0000256" key="14">
    <source>
        <dbReference type="PROSITE-ProRule" id="PRU01360"/>
    </source>
</evidence>
<evidence type="ECO:0000256" key="15">
    <source>
        <dbReference type="PROSITE-ProRule" id="PRU10144"/>
    </source>
</evidence>
<evidence type="ECO:0000256" key="12">
    <source>
        <dbReference type="ARBA" id="ARBA00023170"/>
    </source>
</evidence>
<evidence type="ECO:0000256" key="8">
    <source>
        <dbReference type="ARBA" id="ARBA00023004"/>
    </source>
</evidence>
<evidence type="ECO:0000313" key="18">
    <source>
        <dbReference type="EMBL" id="MBF8176802.1"/>
    </source>
</evidence>
<keyword evidence="19" id="KW-1185">Reference proteome</keyword>
<dbReference type="Gene3D" id="3.55.50.30">
    <property type="match status" value="1"/>
</dbReference>
<keyword evidence="12 18" id="KW-0675">Receptor</keyword>
<evidence type="ECO:0000256" key="13">
    <source>
        <dbReference type="ARBA" id="ARBA00023237"/>
    </source>
</evidence>
<keyword evidence="5" id="KW-0410">Iron transport</keyword>
<evidence type="ECO:0000256" key="2">
    <source>
        <dbReference type="ARBA" id="ARBA00009810"/>
    </source>
</evidence>
<comment type="caution">
    <text evidence="18">The sequence shown here is derived from an EMBL/GenBank/DDBJ whole genome shotgun (WGS) entry which is preliminary data.</text>
</comment>
<dbReference type="InterPro" id="IPR039426">
    <property type="entry name" value="TonB-dep_rcpt-like"/>
</dbReference>
<dbReference type="Pfam" id="PF00593">
    <property type="entry name" value="TonB_dep_Rec_b-barrel"/>
    <property type="match status" value="1"/>
</dbReference>
<dbReference type="RefSeq" id="WP_195874741.1">
    <property type="nucleotide sequence ID" value="NZ_JADOEL010000002.1"/>
</dbReference>